<comment type="caution">
    <text evidence="1">The sequence shown here is derived from an EMBL/GenBank/DDBJ whole genome shotgun (WGS) entry which is preliminary data.</text>
</comment>
<organism evidence="1">
    <name type="scientific">marine sediment metagenome</name>
    <dbReference type="NCBI Taxonomy" id="412755"/>
    <lineage>
        <taxon>unclassified sequences</taxon>
        <taxon>metagenomes</taxon>
        <taxon>ecological metagenomes</taxon>
    </lineage>
</organism>
<evidence type="ECO:0000313" key="1">
    <source>
        <dbReference type="EMBL" id="KKN33251.1"/>
    </source>
</evidence>
<accession>A0A0F9S8B3</accession>
<reference evidence="1" key="1">
    <citation type="journal article" date="2015" name="Nature">
        <title>Complex archaea that bridge the gap between prokaryotes and eukaryotes.</title>
        <authorList>
            <person name="Spang A."/>
            <person name="Saw J.H."/>
            <person name="Jorgensen S.L."/>
            <person name="Zaremba-Niedzwiedzka K."/>
            <person name="Martijn J."/>
            <person name="Lind A.E."/>
            <person name="van Eijk R."/>
            <person name="Schleper C."/>
            <person name="Guy L."/>
            <person name="Ettema T.J."/>
        </authorList>
    </citation>
    <scope>NUCLEOTIDE SEQUENCE</scope>
</reference>
<protein>
    <submittedName>
        <fullName evidence="1">Uncharacterized protein</fullName>
    </submittedName>
</protein>
<dbReference type="AlphaFoldDB" id="A0A0F9S8B3"/>
<dbReference type="EMBL" id="LAZR01002194">
    <property type="protein sequence ID" value="KKN33251.1"/>
    <property type="molecule type" value="Genomic_DNA"/>
</dbReference>
<name>A0A0F9S8B3_9ZZZZ</name>
<sequence length="60" mass="6824">MRIECAKCGHMHDSTSTPFKYDVVPSRQVSSNWKRSNSKFVCGKCGLVNKISIIWYTIGK</sequence>
<proteinExistence type="predicted"/>
<gene>
    <name evidence="1" type="ORF">LCGC14_0805900</name>
</gene>